<dbReference type="InterPro" id="IPR041732">
    <property type="entry name" value="RF3_GTP-bd"/>
</dbReference>
<dbReference type="InterPro" id="IPR035647">
    <property type="entry name" value="EFG_III/V"/>
</dbReference>
<dbReference type="PRINTS" id="PR00315">
    <property type="entry name" value="ELONGATNFCT"/>
</dbReference>
<dbReference type="PANTHER" id="PTHR43556">
    <property type="entry name" value="PEPTIDE CHAIN RELEASE FACTOR RF3"/>
    <property type="match status" value="1"/>
</dbReference>
<evidence type="ECO:0000256" key="6">
    <source>
        <dbReference type="ARBA" id="ARBA00023134"/>
    </source>
</evidence>
<evidence type="ECO:0000256" key="7">
    <source>
        <dbReference type="HAMAP-Rule" id="MF_00072"/>
    </source>
</evidence>
<keyword evidence="6 7" id="KW-0342">GTP-binding</keyword>
<dbReference type="InterPro" id="IPR004548">
    <property type="entry name" value="PrfC"/>
</dbReference>
<evidence type="ECO:0000256" key="4">
    <source>
        <dbReference type="ARBA" id="ARBA00022741"/>
    </source>
</evidence>
<evidence type="ECO:0000256" key="5">
    <source>
        <dbReference type="ARBA" id="ARBA00022917"/>
    </source>
</evidence>
<dbReference type="SUPFAM" id="SSF54980">
    <property type="entry name" value="EF-G C-terminal domain-like"/>
    <property type="match status" value="1"/>
</dbReference>
<organism evidence="11 12">
    <name type="scientific">Rhodococcus jostii (strain RHA1)</name>
    <dbReference type="NCBI Taxonomy" id="101510"/>
    <lineage>
        <taxon>Bacteria</taxon>
        <taxon>Bacillati</taxon>
        <taxon>Actinomycetota</taxon>
        <taxon>Actinomycetes</taxon>
        <taxon>Mycobacteriales</taxon>
        <taxon>Nocardiaceae</taxon>
        <taxon>Rhodococcus</taxon>
    </lineage>
</organism>
<dbReference type="InterPro" id="IPR053905">
    <property type="entry name" value="EF-G-like_DII"/>
</dbReference>
<dbReference type="InterPro" id="IPR032090">
    <property type="entry name" value="RF3_C"/>
</dbReference>
<dbReference type="eggNOG" id="COG4108">
    <property type="taxonomic scope" value="Bacteria"/>
</dbReference>
<dbReference type="NCBIfam" id="TIGR00231">
    <property type="entry name" value="small_GTP"/>
    <property type="match status" value="1"/>
</dbReference>
<dbReference type="SUPFAM" id="SSF52540">
    <property type="entry name" value="P-loop containing nucleoside triphosphate hydrolases"/>
    <property type="match status" value="1"/>
</dbReference>
<dbReference type="InterPro" id="IPR000795">
    <property type="entry name" value="T_Tr_GTP-bd_dom"/>
</dbReference>
<keyword evidence="3 7" id="KW-0963">Cytoplasm</keyword>
<dbReference type="InterPro" id="IPR009000">
    <property type="entry name" value="Transl_B-barrel_sf"/>
</dbReference>
<comment type="subcellular location">
    <subcellularLocation>
        <location evidence="1 7">Cytoplasm</location>
    </subcellularLocation>
</comment>
<keyword evidence="4 7" id="KW-0547">Nucleotide-binding</keyword>
<dbReference type="Pfam" id="PF16658">
    <property type="entry name" value="RF3_C"/>
    <property type="match status" value="1"/>
</dbReference>
<evidence type="ECO:0000256" key="8">
    <source>
        <dbReference type="NCBIfam" id="TIGR00503"/>
    </source>
</evidence>
<dbReference type="GO" id="GO:0005525">
    <property type="term" value="F:GTP binding"/>
    <property type="evidence" value="ECO:0007669"/>
    <property type="project" value="UniProtKB-UniRule"/>
</dbReference>
<proteinExistence type="inferred from homology"/>
<name>Q0S4R5_RHOJR</name>
<evidence type="ECO:0000256" key="3">
    <source>
        <dbReference type="ARBA" id="ARBA00022490"/>
    </source>
</evidence>
<dbReference type="InterPro" id="IPR005225">
    <property type="entry name" value="Small_GTP-bd"/>
</dbReference>
<dbReference type="GO" id="GO:0003924">
    <property type="term" value="F:GTPase activity"/>
    <property type="evidence" value="ECO:0007669"/>
    <property type="project" value="InterPro"/>
</dbReference>
<dbReference type="HAMAP" id="MF_00072">
    <property type="entry name" value="Rel_fac_3"/>
    <property type="match status" value="1"/>
</dbReference>
<dbReference type="EMBL" id="CP000431">
    <property type="protein sequence ID" value="ABG97471.1"/>
    <property type="molecule type" value="Genomic_DNA"/>
</dbReference>
<dbReference type="KEGG" id="rha:RHA1_ro05692"/>
<dbReference type="NCBIfam" id="TIGR00503">
    <property type="entry name" value="prfC"/>
    <property type="match status" value="1"/>
</dbReference>
<evidence type="ECO:0000256" key="9">
    <source>
        <dbReference type="SAM" id="MobiDB-lite"/>
    </source>
</evidence>
<comment type="caution">
    <text evidence="7">Lacks conserved residue(s) required for the propagation of feature annotation.</text>
</comment>
<dbReference type="CDD" id="cd04169">
    <property type="entry name" value="RF3"/>
    <property type="match status" value="1"/>
</dbReference>
<dbReference type="GO" id="GO:0006449">
    <property type="term" value="P:regulation of translational termination"/>
    <property type="evidence" value="ECO:0007669"/>
    <property type="project" value="UniProtKB-UniRule"/>
</dbReference>
<dbReference type="InterPro" id="IPR027417">
    <property type="entry name" value="P-loop_NTPase"/>
</dbReference>
<dbReference type="Gene3D" id="3.40.50.300">
    <property type="entry name" value="P-loop containing nucleotide triphosphate hydrolases"/>
    <property type="match status" value="1"/>
</dbReference>
<evidence type="ECO:0000256" key="1">
    <source>
        <dbReference type="ARBA" id="ARBA00004496"/>
    </source>
</evidence>
<dbReference type="Gene3D" id="3.30.70.3280">
    <property type="entry name" value="Peptide chain release factor 3, domain III"/>
    <property type="match status" value="1"/>
</dbReference>
<feature type="domain" description="Tr-type G" evidence="10">
    <location>
        <begin position="69"/>
        <end position="349"/>
    </location>
</feature>
<dbReference type="PANTHER" id="PTHR43556:SF2">
    <property type="entry name" value="PEPTIDE CHAIN RELEASE FACTOR RF3"/>
    <property type="match status" value="1"/>
</dbReference>
<feature type="binding site" evidence="7">
    <location>
        <begin position="156"/>
        <end position="160"/>
    </location>
    <ligand>
        <name>GTP</name>
        <dbReference type="ChEBI" id="CHEBI:37565"/>
    </ligand>
</feature>
<reference evidence="12" key="1">
    <citation type="journal article" date="2006" name="Proc. Natl. Acad. Sci. U.S.A.">
        <title>The complete genome of Rhodococcus sp. RHA1 provides insights into a catabolic powerhouse.</title>
        <authorList>
            <person name="McLeod M.P."/>
            <person name="Warren R.L."/>
            <person name="Hsiao W.W.L."/>
            <person name="Araki N."/>
            <person name="Myhre M."/>
            <person name="Fernandes C."/>
            <person name="Miyazawa D."/>
            <person name="Wong W."/>
            <person name="Lillquist A.L."/>
            <person name="Wang D."/>
            <person name="Dosanjh M."/>
            <person name="Hara H."/>
            <person name="Petrescu A."/>
            <person name="Morin R.D."/>
            <person name="Yang G."/>
            <person name="Stott J.M."/>
            <person name="Schein J.E."/>
            <person name="Shin H."/>
            <person name="Smailus D."/>
            <person name="Siddiqui A.S."/>
            <person name="Marra M.A."/>
            <person name="Jones S.J.M."/>
            <person name="Holt R."/>
            <person name="Brinkman F.S.L."/>
            <person name="Miyauchi K."/>
            <person name="Fukuda M."/>
            <person name="Davies J.E."/>
            <person name="Mohn W.W."/>
            <person name="Eltis L.D."/>
        </authorList>
    </citation>
    <scope>NUCLEOTIDE SEQUENCE [LARGE SCALE GENOMIC DNA]</scope>
    <source>
        <strain evidence="12">RHA1</strain>
    </source>
</reference>
<dbReference type="GO" id="GO:0016149">
    <property type="term" value="F:translation release factor activity, codon specific"/>
    <property type="evidence" value="ECO:0007669"/>
    <property type="project" value="UniProtKB-UniRule"/>
</dbReference>
<sequence length="599" mass="65171">MTVLRVRVRYPSNLVCGHTVFLHAPRPPRGSSLTTPSDSADTIPAEAAPVATSGSPEGKSEKGVRAEASRRRTFAVISHPDAGKSTLTEALALHAKVISEAGAVHGKAGRKSTVSDWMEMEKARGISVSSTALQFNYRSTEASADEPVDNVINLVDTPGHSDFSEDTYRVLTAVDAAVMLIDAAKGLEPQTLKLFQVCRHRGIPVITVINKWDRPGQTPLELLDEIQERIGLTPTPLYWPVGIAGDFRGLLRRGEDGAPREYIRFTRTAGGAKIAPEEVMDADAALAKEGSEWETAAEESELLSATGQDHDQELFLGGQTSPVIFASAMLNFGVRQILDTLVELAPPPRAREDVAGAPREVTDPFSAVVFKVQAGMDTAHRDRLAFMRIVSGVFERGMVVTHAQTGKPFTTKYAQTVFGRERSTVESAYPGDVVGLVNATALAPGHTLFFEKKVEFPPIPSFAPEHFSILRAESAGKYKQFRRAVDQLDSEGVVQILRNDLRGDASPVMAAVGPMQFEVVAARMKAEFNVEARMEPLGYALARRTDAESADELNRQRGVEVFTRSDGVMLALVSDKWRLQYIQKELPDLTLEPLVAAAD</sequence>
<dbReference type="InterPro" id="IPR031157">
    <property type="entry name" value="G_TR_CS"/>
</dbReference>
<dbReference type="PROSITE" id="PS00301">
    <property type="entry name" value="G_TR_1"/>
    <property type="match status" value="1"/>
</dbReference>
<dbReference type="Gene3D" id="2.40.30.10">
    <property type="entry name" value="Translation factors"/>
    <property type="match status" value="1"/>
</dbReference>
<dbReference type="Pfam" id="PF00009">
    <property type="entry name" value="GTP_EFTU"/>
    <property type="match status" value="1"/>
</dbReference>
<protein>
    <recommendedName>
        <fullName evidence="7 8">Peptide chain release factor 3</fullName>
        <shortName evidence="7">RF-3</shortName>
    </recommendedName>
</protein>
<dbReference type="NCBIfam" id="NF001964">
    <property type="entry name" value="PRK00741.1"/>
    <property type="match status" value="1"/>
</dbReference>
<comment type="function">
    <text evidence="7">Increases the formation of ribosomal termination complexes and stimulates activities of RF-1 and RF-2. It binds guanine nucleotides and has strong preference for UGA stop codons. It may interact directly with the ribosome. The stimulation of RF-1 and RF-2 is significantly reduced by GTP and GDP, but not by GMP.</text>
</comment>
<gene>
    <name evidence="7 11" type="primary">prfC</name>
    <name evidence="11" type="ordered locus">RHA1_ro05692</name>
</gene>
<dbReference type="Pfam" id="PF22042">
    <property type="entry name" value="EF-G_D2"/>
    <property type="match status" value="1"/>
</dbReference>
<dbReference type="HOGENOM" id="CLU_002794_2_1_11"/>
<keyword evidence="5 7" id="KW-0648">Protein biosynthesis</keyword>
<evidence type="ECO:0000259" key="10">
    <source>
        <dbReference type="PROSITE" id="PS51722"/>
    </source>
</evidence>
<dbReference type="InterPro" id="IPR038467">
    <property type="entry name" value="RF3_dom_3_sf"/>
</dbReference>
<dbReference type="SUPFAM" id="SSF50447">
    <property type="entry name" value="Translation proteins"/>
    <property type="match status" value="1"/>
</dbReference>
<evidence type="ECO:0000256" key="2">
    <source>
        <dbReference type="ARBA" id="ARBA00009978"/>
    </source>
</evidence>
<comment type="similarity">
    <text evidence="2 7">Belongs to the TRAFAC class translation factor GTPase superfamily. Classic translation factor GTPase family. PrfC subfamily.</text>
</comment>
<dbReference type="Proteomes" id="UP000008710">
    <property type="component" value="Chromosome"/>
</dbReference>
<feature type="compositionally biased region" description="Basic and acidic residues" evidence="9">
    <location>
        <begin position="58"/>
        <end position="67"/>
    </location>
</feature>
<feature type="region of interest" description="Disordered" evidence="9">
    <location>
        <begin position="47"/>
        <end position="67"/>
    </location>
</feature>
<dbReference type="PROSITE" id="PS51722">
    <property type="entry name" value="G_TR_2"/>
    <property type="match status" value="1"/>
</dbReference>
<dbReference type="GO" id="GO:0016150">
    <property type="term" value="F:translation release factor activity, codon nonspecific"/>
    <property type="evidence" value="ECO:0007669"/>
    <property type="project" value="TreeGrafter"/>
</dbReference>
<dbReference type="AlphaFoldDB" id="Q0S4R5"/>
<evidence type="ECO:0000313" key="12">
    <source>
        <dbReference type="Proteomes" id="UP000008710"/>
    </source>
</evidence>
<keyword evidence="11" id="KW-0378">Hydrolase</keyword>
<accession>Q0S4R5</accession>
<dbReference type="GO" id="GO:0005829">
    <property type="term" value="C:cytosol"/>
    <property type="evidence" value="ECO:0007669"/>
    <property type="project" value="TreeGrafter"/>
</dbReference>
<evidence type="ECO:0000313" key="11">
    <source>
        <dbReference type="EMBL" id="ABG97471.1"/>
    </source>
</evidence>